<dbReference type="FunFam" id="2.130.10.10:FF:000121">
    <property type="entry name" value="U3 small nucleolar RNA-associated protein 18 homolog"/>
    <property type="match status" value="1"/>
</dbReference>
<dbReference type="AlphaFoldDB" id="H2XTN0"/>
<dbReference type="EMBL" id="EAAA01002956">
    <property type="status" value="NOT_ANNOTATED_CDS"/>
    <property type="molecule type" value="Genomic_DNA"/>
</dbReference>
<keyword evidence="13" id="KW-1185">Reference proteome</keyword>
<dbReference type="InterPro" id="IPR015943">
    <property type="entry name" value="WD40/YVTN_repeat-like_dom_sf"/>
</dbReference>
<comment type="similarity">
    <text evidence="7">Belongs to the WD repeat UTP18 family.</text>
</comment>
<organism evidence="12 13">
    <name type="scientific">Ciona intestinalis</name>
    <name type="common">Transparent sea squirt</name>
    <name type="synonym">Ascidia intestinalis</name>
    <dbReference type="NCBI Taxonomy" id="7719"/>
    <lineage>
        <taxon>Eukaryota</taxon>
        <taxon>Metazoa</taxon>
        <taxon>Chordata</taxon>
        <taxon>Tunicata</taxon>
        <taxon>Ascidiacea</taxon>
        <taxon>Phlebobranchia</taxon>
        <taxon>Cionidae</taxon>
        <taxon>Ciona</taxon>
    </lineage>
</organism>
<dbReference type="InterPro" id="IPR001680">
    <property type="entry name" value="WD40_rpt"/>
</dbReference>
<protein>
    <recommendedName>
        <fullName evidence="9">U3 small nucleolar RNA-associated protein 18 homolog</fullName>
    </recommendedName>
    <alternativeName>
        <fullName evidence="10">WD repeat-containing protein 50</fullName>
    </alternativeName>
</protein>
<reference evidence="12" key="2">
    <citation type="journal article" date="2008" name="Genome Biol.">
        <title>Improved genome assembly and evidence-based global gene model set for the chordate Ciona intestinalis: new insight into intron and operon populations.</title>
        <authorList>
            <person name="Satou Y."/>
            <person name="Mineta K."/>
            <person name="Ogasawara M."/>
            <person name="Sasakura Y."/>
            <person name="Shoguchi E."/>
            <person name="Ueno K."/>
            <person name="Yamada L."/>
            <person name="Matsumoto J."/>
            <person name="Wasserscheid J."/>
            <person name="Dewar K."/>
            <person name="Wiley G.B."/>
            <person name="Macmil S.L."/>
            <person name="Roe B.A."/>
            <person name="Zeller R.W."/>
            <person name="Hastings K.E."/>
            <person name="Lemaire P."/>
            <person name="Lindquist E."/>
            <person name="Endo T."/>
            <person name="Hotta K."/>
            <person name="Inaba K."/>
        </authorList>
    </citation>
    <scope>NUCLEOTIDE SEQUENCE [LARGE SCALE GENOMIC DNA]</scope>
    <source>
        <strain evidence="12">wild type</strain>
    </source>
</reference>
<dbReference type="GO" id="GO:0034388">
    <property type="term" value="C:Pwp2p-containing subcomplex of 90S preribosome"/>
    <property type="evidence" value="ECO:0000318"/>
    <property type="project" value="GO_Central"/>
</dbReference>
<dbReference type="HOGENOM" id="CLU_011055_0_0_1"/>
<evidence type="ECO:0000256" key="1">
    <source>
        <dbReference type="ARBA" id="ARBA00004604"/>
    </source>
</evidence>
<dbReference type="GeneTree" id="ENSGT00940000165670"/>
<comment type="subcellular location">
    <subcellularLocation>
        <location evidence="1">Nucleus</location>
        <location evidence="1">Nucleolus</location>
    </subcellularLocation>
</comment>
<accession>H2XTN0</accession>
<dbReference type="GO" id="GO:0006364">
    <property type="term" value="P:rRNA processing"/>
    <property type="evidence" value="ECO:0007669"/>
    <property type="project" value="UniProtKB-KW"/>
</dbReference>
<evidence type="ECO:0000256" key="5">
    <source>
        <dbReference type="ARBA" id="ARBA00022737"/>
    </source>
</evidence>
<dbReference type="InParanoid" id="H2XTN0"/>
<keyword evidence="5" id="KW-0677">Repeat</keyword>
<reference evidence="12" key="3">
    <citation type="submission" date="2025-08" db="UniProtKB">
        <authorList>
            <consortium name="Ensembl"/>
        </authorList>
    </citation>
    <scope>IDENTIFICATION</scope>
</reference>
<dbReference type="FunCoup" id="H2XTN0">
    <property type="interactions" value="808"/>
</dbReference>
<dbReference type="PANTHER" id="PTHR18359:SF0">
    <property type="entry name" value="U3 SMALL NUCLEOLAR RNA-ASSOCIATED PROTEIN 18 HOMOLOG"/>
    <property type="match status" value="1"/>
</dbReference>
<keyword evidence="6" id="KW-0539">Nucleus</keyword>
<evidence type="ECO:0000256" key="6">
    <source>
        <dbReference type="ARBA" id="ARBA00023242"/>
    </source>
</evidence>
<comment type="function">
    <text evidence="8">Part of the small subunit (SSU) processome, first precursor of the small eukaryotic ribosomal subunit. During the assembly of the SSU processome in the nucleolus, many ribosome biogenesis factors, an RNA chaperone and ribosomal proteins associate with the nascent pre-rRNA and work in concert to generate RNA folding, modifications, rearrangements and cleavage as well as targeted degradation of pre-ribosomal RNA by the RNA exosome. Involved in nucleolar processing of pre-18S ribosomal RNA.</text>
</comment>
<feature type="region of interest" description="Disordered" evidence="11">
    <location>
        <begin position="1"/>
        <end position="36"/>
    </location>
</feature>
<reference evidence="13" key="1">
    <citation type="journal article" date="2002" name="Science">
        <title>The draft genome of Ciona intestinalis: insights into chordate and vertebrate origins.</title>
        <authorList>
            <person name="Dehal P."/>
            <person name="Satou Y."/>
            <person name="Campbell R.K."/>
            <person name="Chapman J."/>
            <person name="Degnan B."/>
            <person name="De Tomaso A."/>
            <person name="Davidson B."/>
            <person name="Di Gregorio A."/>
            <person name="Gelpke M."/>
            <person name="Goodstein D.M."/>
            <person name="Harafuji N."/>
            <person name="Hastings K.E."/>
            <person name="Ho I."/>
            <person name="Hotta K."/>
            <person name="Huang W."/>
            <person name="Kawashima T."/>
            <person name="Lemaire P."/>
            <person name="Martinez D."/>
            <person name="Meinertzhagen I.A."/>
            <person name="Necula S."/>
            <person name="Nonaka M."/>
            <person name="Putnam N."/>
            <person name="Rash S."/>
            <person name="Saiga H."/>
            <person name="Satake M."/>
            <person name="Terry A."/>
            <person name="Yamada L."/>
            <person name="Wang H.G."/>
            <person name="Awazu S."/>
            <person name="Azumi K."/>
            <person name="Boore J."/>
            <person name="Branno M."/>
            <person name="Chin-Bow S."/>
            <person name="DeSantis R."/>
            <person name="Doyle S."/>
            <person name="Francino P."/>
            <person name="Keys D.N."/>
            <person name="Haga S."/>
            <person name="Hayashi H."/>
            <person name="Hino K."/>
            <person name="Imai K.S."/>
            <person name="Inaba K."/>
            <person name="Kano S."/>
            <person name="Kobayashi K."/>
            <person name="Kobayashi M."/>
            <person name="Lee B.I."/>
            <person name="Makabe K.W."/>
            <person name="Manohar C."/>
            <person name="Matassi G."/>
            <person name="Medina M."/>
            <person name="Mochizuki Y."/>
            <person name="Mount S."/>
            <person name="Morishita T."/>
            <person name="Miura S."/>
            <person name="Nakayama A."/>
            <person name="Nishizaka S."/>
            <person name="Nomoto H."/>
            <person name="Ohta F."/>
            <person name="Oishi K."/>
            <person name="Rigoutsos I."/>
            <person name="Sano M."/>
            <person name="Sasaki A."/>
            <person name="Sasakura Y."/>
            <person name="Shoguchi E."/>
            <person name="Shin-i T."/>
            <person name="Spagnuolo A."/>
            <person name="Stainier D."/>
            <person name="Suzuki M.M."/>
            <person name="Tassy O."/>
            <person name="Takatori N."/>
            <person name="Tokuoka M."/>
            <person name="Yagi K."/>
            <person name="Yoshizaki F."/>
            <person name="Wada S."/>
            <person name="Zhang C."/>
            <person name="Hyatt P.D."/>
            <person name="Larimer F."/>
            <person name="Detter C."/>
            <person name="Doggett N."/>
            <person name="Glavina T."/>
            <person name="Hawkins T."/>
            <person name="Richardson P."/>
            <person name="Lucas S."/>
            <person name="Kohara Y."/>
            <person name="Levine M."/>
            <person name="Satoh N."/>
            <person name="Rokhsar D.S."/>
        </authorList>
    </citation>
    <scope>NUCLEOTIDE SEQUENCE [LARGE SCALE GENOMIC DNA]</scope>
</reference>
<dbReference type="Pfam" id="PF00400">
    <property type="entry name" value="WD40"/>
    <property type="match status" value="1"/>
</dbReference>
<keyword evidence="4" id="KW-0853">WD repeat</keyword>
<dbReference type="InterPro" id="IPR036322">
    <property type="entry name" value="WD40_repeat_dom_sf"/>
</dbReference>
<dbReference type="Proteomes" id="UP000008144">
    <property type="component" value="Chromosome 9"/>
</dbReference>
<evidence type="ECO:0000256" key="2">
    <source>
        <dbReference type="ARBA" id="ARBA00022552"/>
    </source>
</evidence>
<evidence type="ECO:0000256" key="7">
    <source>
        <dbReference type="ARBA" id="ARBA00025767"/>
    </source>
</evidence>
<evidence type="ECO:0000256" key="9">
    <source>
        <dbReference type="ARBA" id="ARBA00074442"/>
    </source>
</evidence>
<evidence type="ECO:0000256" key="3">
    <source>
        <dbReference type="ARBA" id="ARBA00022553"/>
    </source>
</evidence>
<dbReference type="GO" id="GO:0032040">
    <property type="term" value="C:small-subunit processome"/>
    <property type="evidence" value="ECO:0000318"/>
    <property type="project" value="GO_Central"/>
</dbReference>
<dbReference type="SUPFAM" id="SSF50978">
    <property type="entry name" value="WD40 repeat-like"/>
    <property type="match status" value="1"/>
</dbReference>
<evidence type="ECO:0000313" key="12">
    <source>
        <dbReference type="Ensembl" id="ENSCINP00000033014.1"/>
    </source>
</evidence>
<dbReference type="Gene3D" id="2.130.10.10">
    <property type="entry name" value="YVTN repeat-like/Quinoprotein amine dehydrogenase"/>
    <property type="match status" value="1"/>
</dbReference>
<keyword evidence="3" id="KW-0597">Phosphoprotein</keyword>
<keyword evidence="2" id="KW-0698">rRNA processing</keyword>
<dbReference type="OMA" id="FEWTVAC"/>
<evidence type="ECO:0000256" key="10">
    <source>
        <dbReference type="ARBA" id="ARBA00075773"/>
    </source>
</evidence>
<evidence type="ECO:0000256" key="4">
    <source>
        <dbReference type="ARBA" id="ARBA00022574"/>
    </source>
</evidence>
<dbReference type="PANTHER" id="PTHR18359">
    <property type="entry name" value="WD-REPEAT PROTEIN-RELATED"/>
    <property type="match status" value="1"/>
</dbReference>
<evidence type="ECO:0000256" key="11">
    <source>
        <dbReference type="SAM" id="MobiDB-lite"/>
    </source>
</evidence>
<name>H2XTN0_CIOIN</name>
<evidence type="ECO:0000313" key="13">
    <source>
        <dbReference type="Proteomes" id="UP000008144"/>
    </source>
</evidence>
<dbReference type="STRING" id="7719.ENSCINP00000033014"/>
<sequence>FGGLVSVEPTKGAKENESDEESVEDSSQNALWSDEDDLVPDTDTLIYNPRTINLSKCVDLNKQQTSLQRLEGCEFHKDAQIALTASQDCRLNLFQVDGKTNAKIHSLFMDKYPIRCAHFLANGSEILMSSNLKWLYSYDLISGTVQKIPYIKGIKDTKFTNFKVSPDGKHLVFLSKFGKMHLVDARTKEAITSFKMNGSVSDIDFMSGGEKMLSIGDEGIVCIWDIRMQKSVGMFTDEGCVNGTAIAASQNSSYFACGSYSGIVNLYDEQCLTKSTPQPLKSFMNLQSPITTLKFNSTSEILAMASNYQHNAVKLVHTASLTAFTNFPDFSDKFIKLPRFVDFSANSGYMLLGNSHGRAYLYRLNHFKRY</sequence>
<dbReference type="InterPro" id="IPR045161">
    <property type="entry name" value="Utp18"/>
</dbReference>
<dbReference type="Ensembl" id="ENSCINT00000032098.1">
    <property type="protein sequence ID" value="ENSCINP00000033014.1"/>
    <property type="gene ID" value="ENSCING00000024577.1"/>
</dbReference>
<proteinExistence type="inferred from homology"/>
<reference evidence="12" key="4">
    <citation type="submission" date="2025-09" db="UniProtKB">
        <authorList>
            <consortium name="Ensembl"/>
        </authorList>
    </citation>
    <scope>IDENTIFICATION</scope>
</reference>
<evidence type="ECO:0000256" key="8">
    <source>
        <dbReference type="ARBA" id="ARBA00058527"/>
    </source>
</evidence>
<dbReference type="SMART" id="SM00320">
    <property type="entry name" value="WD40"/>
    <property type="match status" value="5"/>
</dbReference>